<evidence type="ECO:0000313" key="2">
    <source>
        <dbReference type="Proteomes" id="UP001060085"/>
    </source>
</evidence>
<proteinExistence type="predicted"/>
<comment type="caution">
    <text evidence="1">The sequence shown here is derived from an EMBL/GenBank/DDBJ whole genome shotgun (WGS) entry which is preliminary data.</text>
</comment>
<evidence type="ECO:0000313" key="1">
    <source>
        <dbReference type="EMBL" id="KAI5671881.1"/>
    </source>
</evidence>
<sequence>MNDADDDVQQEESDDDVDSAIMETDGEFDEETTIFSKSTTQEKESHNNNQIPFFFFFFLHQPVTLPLAGSYGKSLAREVRYENFIDRINLELKISGISDAYCRDAELFYANYSSSSPW</sequence>
<gene>
    <name evidence="1" type="ORF">M9H77_12245</name>
</gene>
<accession>A0ACC0BGT9</accession>
<keyword evidence="2" id="KW-1185">Reference proteome</keyword>
<protein>
    <submittedName>
        <fullName evidence="1">Uncharacterized protein</fullName>
    </submittedName>
</protein>
<organism evidence="1 2">
    <name type="scientific">Catharanthus roseus</name>
    <name type="common">Madagascar periwinkle</name>
    <name type="synonym">Vinca rosea</name>
    <dbReference type="NCBI Taxonomy" id="4058"/>
    <lineage>
        <taxon>Eukaryota</taxon>
        <taxon>Viridiplantae</taxon>
        <taxon>Streptophyta</taxon>
        <taxon>Embryophyta</taxon>
        <taxon>Tracheophyta</taxon>
        <taxon>Spermatophyta</taxon>
        <taxon>Magnoliopsida</taxon>
        <taxon>eudicotyledons</taxon>
        <taxon>Gunneridae</taxon>
        <taxon>Pentapetalae</taxon>
        <taxon>asterids</taxon>
        <taxon>lamiids</taxon>
        <taxon>Gentianales</taxon>
        <taxon>Apocynaceae</taxon>
        <taxon>Rauvolfioideae</taxon>
        <taxon>Vinceae</taxon>
        <taxon>Catharanthinae</taxon>
        <taxon>Catharanthus</taxon>
    </lineage>
</organism>
<dbReference type="Proteomes" id="UP001060085">
    <property type="component" value="Linkage Group LG03"/>
</dbReference>
<name>A0ACC0BGT9_CATRO</name>
<dbReference type="EMBL" id="CM044703">
    <property type="protein sequence ID" value="KAI5671881.1"/>
    <property type="molecule type" value="Genomic_DNA"/>
</dbReference>
<reference evidence="2" key="1">
    <citation type="journal article" date="2023" name="Nat. Plants">
        <title>Single-cell RNA sequencing provides a high-resolution roadmap for understanding the multicellular compartmentation of specialized metabolism.</title>
        <authorList>
            <person name="Sun S."/>
            <person name="Shen X."/>
            <person name="Li Y."/>
            <person name="Li Y."/>
            <person name="Wang S."/>
            <person name="Li R."/>
            <person name="Zhang H."/>
            <person name="Shen G."/>
            <person name="Guo B."/>
            <person name="Wei J."/>
            <person name="Xu J."/>
            <person name="St-Pierre B."/>
            <person name="Chen S."/>
            <person name="Sun C."/>
        </authorList>
    </citation>
    <scope>NUCLEOTIDE SEQUENCE [LARGE SCALE GENOMIC DNA]</scope>
</reference>